<dbReference type="PANTHER" id="PTHR10046">
    <property type="entry name" value="ATP DEPENDENT LON PROTEASE FAMILY MEMBER"/>
    <property type="match status" value="1"/>
</dbReference>
<evidence type="ECO:0000256" key="1">
    <source>
        <dbReference type="ARBA" id="ARBA00022670"/>
    </source>
</evidence>
<evidence type="ECO:0000259" key="3">
    <source>
        <dbReference type="PROSITE" id="PS51786"/>
    </source>
</evidence>
<comment type="caution">
    <text evidence="4">The sequence shown here is derived from an EMBL/GenBank/DDBJ whole genome shotgun (WGS) entry which is preliminary data.</text>
</comment>
<evidence type="ECO:0000313" key="4">
    <source>
        <dbReference type="EMBL" id="MEL0659139.1"/>
    </source>
</evidence>
<reference evidence="4 5" key="1">
    <citation type="submission" date="2024-02" db="EMBL/GenBank/DDBJ databases">
        <title>Bacteria isolated from the canopy kelp, Nereocystis luetkeana.</title>
        <authorList>
            <person name="Pfister C.A."/>
            <person name="Younker I.T."/>
            <person name="Light S.H."/>
        </authorList>
    </citation>
    <scope>NUCLEOTIDE SEQUENCE [LARGE SCALE GENOMIC DNA]</scope>
    <source>
        <strain evidence="4 5">TI.2.07</strain>
    </source>
</reference>
<dbReference type="Gene3D" id="3.30.230.10">
    <property type="match status" value="1"/>
</dbReference>
<dbReference type="Gene3D" id="3.40.50.300">
    <property type="entry name" value="P-loop containing nucleotide triphosphate hydrolases"/>
    <property type="match status" value="1"/>
</dbReference>
<sequence length="565" mass="63040">MTDNISPLISSDASSATDPIIEKTIPLTVQQCTTHFDQYLTQYQKPEKAELSLLFPDAVSVVYRYLKLPTQLLLINSRHWLSAKQLLEQTIAPTLPTSYLLSYNQESLFGRLSLGNDGQLNFADGHLSKYDQGILVLNISPLLVEPNLWFKLKSVLQRGHLQASDAVNAEKIKQALPDLTQQTINTKIILVASRFQLEELIQIDPEYSQVSSLFCELASQVPVSQESINAIVSYCHNLTEQLAIEKLDNDTLSTLLHFLATQCQHQKLLSFAPESIQQALQYANLFNDNNKINQQDLIAYFNEIDQAQSLARKYSEQSLLEGQVNLQLTGENIGQINGLSVVELLGYPCEFGEVFRISASDMIGDGEIIDVERKVELAGNIHAKSTLIVQGYLNHFFSHVTAFPYSCNLVFEQSYQESDGDSASLAILIAASSCYSQFAVKQNIFVTGSLDQHGNVLAIGGINQKIESVTRLFDLGLITEPILIVMPKANQINLTLNLKTLALIESGKMMIHTVSHCHQAYPLLLDKTFEQVIKAINLRIDIAAKEEMEDNTSSLFSRIKDSIFH</sequence>
<keyword evidence="2" id="KW-0378">Hydrolase</keyword>
<dbReference type="Pfam" id="PF05362">
    <property type="entry name" value="Lon_C"/>
    <property type="match status" value="1"/>
</dbReference>
<dbReference type="InterPro" id="IPR041699">
    <property type="entry name" value="AAA_32"/>
</dbReference>
<feature type="active site" evidence="2">
    <location>
        <position position="465"/>
    </location>
</feature>
<dbReference type="EMBL" id="JBAKBA010000015">
    <property type="protein sequence ID" value="MEL0659139.1"/>
    <property type="molecule type" value="Genomic_DNA"/>
</dbReference>
<dbReference type="RefSeq" id="WP_341627725.1">
    <property type="nucleotide sequence ID" value="NZ_JBAKBA010000015.1"/>
</dbReference>
<dbReference type="PRINTS" id="PR00830">
    <property type="entry name" value="ENDOLAPTASE"/>
</dbReference>
<keyword evidence="1 2" id="KW-0645">Protease</keyword>
<feature type="active site" evidence="2">
    <location>
        <position position="422"/>
    </location>
</feature>
<dbReference type="Proteomes" id="UP001366060">
    <property type="component" value="Unassembled WGS sequence"/>
</dbReference>
<comment type="catalytic activity">
    <reaction evidence="2">
        <text>Hydrolysis of proteins in presence of ATP.</text>
        <dbReference type="EC" id="3.4.21.53"/>
    </reaction>
</comment>
<proteinExistence type="inferred from homology"/>
<comment type="similarity">
    <text evidence="2">Belongs to the peptidase S16 family.</text>
</comment>
<organism evidence="4 5">
    <name type="scientific">Psychromonas arctica</name>
    <dbReference type="NCBI Taxonomy" id="168275"/>
    <lineage>
        <taxon>Bacteria</taxon>
        <taxon>Pseudomonadati</taxon>
        <taxon>Pseudomonadota</taxon>
        <taxon>Gammaproteobacteria</taxon>
        <taxon>Alteromonadales</taxon>
        <taxon>Psychromonadaceae</taxon>
        <taxon>Psychromonas</taxon>
    </lineage>
</organism>
<keyword evidence="2" id="KW-0720">Serine protease</keyword>
<gene>
    <name evidence="4" type="ORF">V6255_08290</name>
</gene>
<evidence type="ECO:0000256" key="2">
    <source>
        <dbReference type="PROSITE-ProRule" id="PRU01122"/>
    </source>
</evidence>
<dbReference type="InterPro" id="IPR027417">
    <property type="entry name" value="P-loop_NTPase"/>
</dbReference>
<dbReference type="EC" id="3.4.21.53" evidence="2"/>
<dbReference type="InterPro" id="IPR008269">
    <property type="entry name" value="Lon_proteolytic"/>
</dbReference>
<feature type="domain" description="Lon proteolytic" evidence="3">
    <location>
        <begin position="330"/>
        <end position="527"/>
    </location>
</feature>
<dbReference type="Pfam" id="PF13654">
    <property type="entry name" value="AAA_32"/>
    <property type="match status" value="1"/>
</dbReference>
<accession>A0ABU9HBA3</accession>
<dbReference type="InterPro" id="IPR014721">
    <property type="entry name" value="Ribsml_uS5_D2-typ_fold_subgr"/>
</dbReference>
<dbReference type="InterPro" id="IPR027065">
    <property type="entry name" value="Lon_Prtase"/>
</dbReference>
<dbReference type="SUPFAM" id="SSF54211">
    <property type="entry name" value="Ribosomal protein S5 domain 2-like"/>
    <property type="match status" value="1"/>
</dbReference>
<evidence type="ECO:0000313" key="5">
    <source>
        <dbReference type="Proteomes" id="UP001366060"/>
    </source>
</evidence>
<dbReference type="InterPro" id="IPR020568">
    <property type="entry name" value="Ribosomal_Su5_D2-typ_SF"/>
</dbReference>
<name>A0ABU9HBA3_9GAMM</name>
<protein>
    <recommendedName>
        <fullName evidence="2">endopeptidase La</fullName>
        <ecNumber evidence="2">3.4.21.53</ecNumber>
    </recommendedName>
</protein>
<dbReference type="PROSITE" id="PS51786">
    <property type="entry name" value="LON_PROTEOLYTIC"/>
    <property type="match status" value="1"/>
</dbReference>
<keyword evidence="5" id="KW-1185">Reference proteome</keyword>